<protein>
    <submittedName>
        <fullName evidence="2">Uncharacterized protein</fullName>
    </submittedName>
</protein>
<dbReference type="OrthoDB" id="10017277at2759"/>
<organism evidence="2 3">
    <name type="scientific">Adineta steineri</name>
    <dbReference type="NCBI Taxonomy" id="433720"/>
    <lineage>
        <taxon>Eukaryota</taxon>
        <taxon>Metazoa</taxon>
        <taxon>Spiralia</taxon>
        <taxon>Gnathifera</taxon>
        <taxon>Rotifera</taxon>
        <taxon>Eurotatoria</taxon>
        <taxon>Bdelloidea</taxon>
        <taxon>Adinetida</taxon>
        <taxon>Adinetidae</taxon>
        <taxon>Adineta</taxon>
    </lineage>
</organism>
<evidence type="ECO:0000313" key="3">
    <source>
        <dbReference type="Proteomes" id="UP000663832"/>
    </source>
</evidence>
<dbReference type="EMBL" id="CAJNOM010000019">
    <property type="protein sequence ID" value="CAF0814619.1"/>
    <property type="molecule type" value="Genomic_DNA"/>
</dbReference>
<gene>
    <name evidence="2" type="ORF">QVE165_LOCUS4926</name>
</gene>
<evidence type="ECO:0000313" key="2">
    <source>
        <dbReference type="EMBL" id="CAF0814619.1"/>
    </source>
</evidence>
<sequence length="87" mass="10399">MPSFGISSMGNFWLAFRLLCLICCIITITSYRIDHRPLNEDRNERGVTEWRFRRNRMSAYPTYIRNRVFTHHWTGGENENGDEIPFN</sequence>
<keyword evidence="1" id="KW-1133">Transmembrane helix</keyword>
<keyword evidence="3" id="KW-1185">Reference proteome</keyword>
<keyword evidence="1" id="KW-0472">Membrane</keyword>
<accession>A0A813TV61</accession>
<reference evidence="2" key="1">
    <citation type="submission" date="2021-02" db="EMBL/GenBank/DDBJ databases">
        <authorList>
            <person name="Nowell W R."/>
        </authorList>
    </citation>
    <scope>NUCLEOTIDE SEQUENCE</scope>
</reference>
<dbReference type="Proteomes" id="UP000663832">
    <property type="component" value="Unassembled WGS sequence"/>
</dbReference>
<name>A0A813TV61_9BILA</name>
<proteinExistence type="predicted"/>
<comment type="caution">
    <text evidence="2">The sequence shown here is derived from an EMBL/GenBank/DDBJ whole genome shotgun (WGS) entry which is preliminary data.</text>
</comment>
<evidence type="ECO:0000256" key="1">
    <source>
        <dbReference type="SAM" id="Phobius"/>
    </source>
</evidence>
<dbReference type="AlphaFoldDB" id="A0A813TV61"/>
<feature type="transmembrane region" description="Helical" evidence="1">
    <location>
        <begin position="12"/>
        <end position="33"/>
    </location>
</feature>
<keyword evidence="1" id="KW-0812">Transmembrane</keyword>